<dbReference type="EMBL" id="CP003915">
    <property type="protein sequence ID" value="AHG64979.1"/>
    <property type="molecule type" value="Genomic_DNA"/>
</dbReference>
<reference evidence="2 3" key="1">
    <citation type="journal article" date="2014" name="Microbiology">
        <title>Unravelling the complete genome sequence of Advenella mimigardefordensis strain DPN7T and novel insights in the catabolism of the xenobiotic polythioester precursor 3,3'-dithiodipropionate.</title>
        <authorList>
            <person name="Wubbeler J.H."/>
            <person name="Hiessl S."/>
            <person name="Schuldes J."/>
            <person name="Thurmer A."/>
            <person name="Daniel R."/>
            <person name="Steinbuchel A."/>
        </authorList>
    </citation>
    <scope>NUCLEOTIDE SEQUENCE [LARGE SCALE GENOMIC DNA]</scope>
    <source>
        <strain evidence="3">DSM 17166 / LMG 22922 / DPN7</strain>
    </source>
</reference>
<dbReference type="Proteomes" id="UP000019095">
    <property type="component" value="Chromosome"/>
</dbReference>
<feature type="region of interest" description="Disordered" evidence="1">
    <location>
        <begin position="1"/>
        <end position="38"/>
    </location>
</feature>
<dbReference type="AlphaFoldDB" id="W0PDM9"/>
<evidence type="ECO:0000313" key="2">
    <source>
        <dbReference type="EMBL" id="AHG64979.1"/>
    </source>
</evidence>
<keyword evidence="3" id="KW-1185">Reference proteome</keyword>
<gene>
    <name evidence="2" type="ORF">MIM_c29140</name>
</gene>
<sequence length="72" mass="7472">MSSAAQLGDMASNHNEAPATPGIEASPNVPIDSIPAMSQGDAFEPHACQMSHIPHRLPSLFGIIGAVHRSSI</sequence>
<evidence type="ECO:0000256" key="1">
    <source>
        <dbReference type="SAM" id="MobiDB-lite"/>
    </source>
</evidence>
<organism evidence="2 3">
    <name type="scientific">Advenella mimigardefordensis (strain DSM 17166 / LMG 22922 / DPN7)</name>
    <dbReference type="NCBI Taxonomy" id="1247726"/>
    <lineage>
        <taxon>Bacteria</taxon>
        <taxon>Pseudomonadati</taxon>
        <taxon>Pseudomonadota</taxon>
        <taxon>Betaproteobacteria</taxon>
        <taxon>Burkholderiales</taxon>
        <taxon>Alcaligenaceae</taxon>
    </lineage>
</organism>
<proteinExistence type="predicted"/>
<dbReference type="Gene3D" id="2.60.200.60">
    <property type="match status" value="1"/>
</dbReference>
<protein>
    <submittedName>
        <fullName evidence="2">Uncharacterized protein</fullName>
    </submittedName>
</protein>
<dbReference type="HOGENOM" id="CLU_2713332_0_0_4"/>
<name>W0PDM9_ADVMD</name>
<evidence type="ECO:0000313" key="3">
    <source>
        <dbReference type="Proteomes" id="UP000019095"/>
    </source>
</evidence>
<dbReference type="KEGG" id="amim:MIM_c29140"/>
<accession>W0PDM9</accession>